<feature type="binding site" evidence="9">
    <location>
        <position position="99"/>
    </location>
    <ligand>
        <name>Fe(2+)</name>
        <dbReference type="ChEBI" id="CHEBI:29033"/>
    </ligand>
</feature>
<comment type="catalytic activity">
    <reaction evidence="1 9">
        <text>1,2-dihydroxy-5-(methylsulfanyl)pent-1-en-3-one + O2 = 4-methylsulfanyl-2-oxobutanoate + formate + 2 H(+)</text>
        <dbReference type="Rhea" id="RHEA:24504"/>
        <dbReference type="ChEBI" id="CHEBI:15378"/>
        <dbReference type="ChEBI" id="CHEBI:15379"/>
        <dbReference type="ChEBI" id="CHEBI:15740"/>
        <dbReference type="ChEBI" id="CHEBI:16723"/>
        <dbReference type="ChEBI" id="CHEBI:49252"/>
        <dbReference type="EC" id="1.13.11.54"/>
    </reaction>
</comment>
<dbReference type="PANTHER" id="PTHR23418">
    <property type="entry name" value="ACIREDUCTONE DIOXYGENASE"/>
    <property type="match status" value="1"/>
</dbReference>
<dbReference type="PANTHER" id="PTHR23418:SF0">
    <property type="entry name" value="ACIREDUCTONE DIOXYGENASE"/>
    <property type="match status" value="1"/>
</dbReference>
<evidence type="ECO:0000256" key="5">
    <source>
        <dbReference type="ARBA" id="ARBA00022964"/>
    </source>
</evidence>
<evidence type="ECO:0000256" key="2">
    <source>
        <dbReference type="ARBA" id="ARBA00022596"/>
    </source>
</evidence>
<keyword evidence="7 9" id="KW-0408">Iron</keyword>
<evidence type="ECO:0000256" key="1">
    <source>
        <dbReference type="ARBA" id="ARBA00000428"/>
    </source>
</evidence>
<proteinExistence type="inferred from homology"/>
<dbReference type="UniPathway" id="UPA00904">
    <property type="reaction ID" value="UER00878"/>
</dbReference>
<dbReference type="InterPro" id="IPR014710">
    <property type="entry name" value="RmlC-like_jellyroll"/>
</dbReference>
<dbReference type="RefSeq" id="WP_169096612.1">
    <property type="nucleotide sequence ID" value="NZ_JABBVZ010000006.1"/>
</dbReference>
<sequence length="180" mass="20673">MAHIYDQTHQRTIPQEDQIAYLRDHGIHYEFWPVDAVPEALRRQSGLSEAEQQQVLDAFKSHLSRLAEQFGYISHDLIVLNPESTPNLEELLTNFERVHCHTEDEVRFIVDGEGVFTLTRNGDTFSVTVTPGDLISVPAGTEHYFTLTDRRNVKAIRLFQTKEGWIAIYSDQPNAVHEAR</sequence>
<feature type="site" description="Important to generate the dianion" evidence="9">
    <location>
        <position position="107"/>
    </location>
</feature>
<dbReference type="GO" id="GO:0019284">
    <property type="term" value="P:L-methionine salvage from S-adenosylmethionine"/>
    <property type="evidence" value="ECO:0007669"/>
    <property type="project" value="InterPro"/>
</dbReference>
<dbReference type="GO" id="GO:0010308">
    <property type="term" value="F:acireductone dioxygenase (Ni2+-requiring) activity"/>
    <property type="evidence" value="ECO:0007669"/>
    <property type="project" value="UniProtKB-UniRule"/>
</dbReference>
<dbReference type="CDD" id="cd02232">
    <property type="entry name" value="cupin_ARD"/>
    <property type="match status" value="1"/>
</dbReference>
<dbReference type="GO" id="GO:0010309">
    <property type="term" value="F:acireductone dioxygenase [iron(II)-requiring] activity"/>
    <property type="evidence" value="ECO:0007669"/>
    <property type="project" value="UniProtKB-UniRule"/>
</dbReference>
<feature type="binding site" evidence="9">
    <location>
        <position position="105"/>
    </location>
    <ligand>
        <name>Fe(2+)</name>
        <dbReference type="ChEBI" id="CHEBI:29033"/>
    </ligand>
</feature>
<dbReference type="EC" id="1.13.11.54" evidence="9"/>
<dbReference type="GO" id="GO:0005506">
    <property type="term" value="F:iron ion binding"/>
    <property type="evidence" value="ECO:0007669"/>
    <property type="project" value="UniProtKB-UniRule"/>
</dbReference>
<keyword evidence="5 9" id="KW-0223">Dioxygenase</keyword>
<evidence type="ECO:0000256" key="9">
    <source>
        <dbReference type="HAMAP-Rule" id="MF_01682"/>
    </source>
</evidence>
<comment type="similarity">
    <text evidence="9">Belongs to the acireductone dioxygenase (ARD) family.</text>
</comment>
<feature type="binding site" evidence="9">
    <location>
        <position position="99"/>
    </location>
    <ligand>
        <name>Ni(2+)</name>
        <dbReference type="ChEBI" id="CHEBI:49786"/>
    </ligand>
</feature>
<dbReference type="SUPFAM" id="SSF51182">
    <property type="entry name" value="RmlC-like cupins"/>
    <property type="match status" value="1"/>
</dbReference>
<keyword evidence="8 9" id="KW-0486">Methionine biosynthesis</keyword>
<evidence type="ECO:0000313" key="10">
    <source>
        <dbReference type="EMBL" id="NMP21357.1"/>
    </source>
</evidence>
<comment type="caution">
    <text evidence="9">Lacks conserved residue(s) required for the propagation of feature annotation.</text>
</comment>
<keyword evidence="6 9" id="KW-0560">Oxidoreductase</keyword>
<keyword evidence="11" id="KW-1185">Reference proteome</keyword>
<dbReference type="GO" id="GO:0016151">
    <property type="term" value="F:nickel cation binding"/>
    <property type="evidence" value="ECO:0007669"/>
    <property type="project" value="UniProtKB-UniRule"/>
</dbReference>
<evidence type="ECO:0000256" key="8">
    <source>
        <dbReference type="ARBA" id="ARBA00023167"/>
    </source>
</evidence>
<dbReference type="InterPro" id="IPR004313">
    <property type="entry name" value="ARD"/>
</dbReference>
<feature type="binding site" evidence="9">
    <location>
        <position position="101"/>
    </location>
    <ligand>
        <name>Fe(2+)</name>
        <dbReference type="ChEBI" id="CHEBI:29033"/>
    </ligand>
</feature>
<comment type="function">
    <text evidence="9">Catalyzes 2 different reactions between oxygene and the acireductone 1,2-dihydroxy-3-keto-5-methylthiopentene (DHK-MTPene) depending upon the metal bound in the active site. Fe-containing acireductone dioxygenase (Fe-ARD) produces formate and 2-keto-4-methylthiobutyrate (KMTB), the alpha-ketoacid precursor of methionine in the methionine recycle pathway. Ni-containing acireductone dioxygenase (Ni-ARD) produces methylthiopropionate, carbon monoxide and formate, and does not lie on the methionine recycle pathway.</text>
</comment>
<dbReference type="GO" id="GO:0019509">
    <property type="term" value="P:L-methionine salvage from methylthioadenosine"/>
    <property type="evidence" value="ECO:0007669"/>
    <property type="project" value="UniProtKB-UniRule"/>
</dbReference>
<accession>A0A7Y0L150</accession>
<comment type="cofactor">
    <cofactor evidence="9">
        <name>Fe(2+)</name>
        <dbReference type="ChEBI" id="CHEBI:29033"/>
    </cofactor>
    <text evidence="9">Binds 1 Fe(2+) cation per monomer.</text>
</comment>
<comment type="pathway">
    <text evidence="9">Amino-acid biosynthesis; L-methionine biosynthesis via salvage pathway; L-methionine from S-methyl-5-thio-alpha-D-ribose 1-phosphate: step 5/6.</text>
</comment>
<evidence type="ECO:0000256" key="4">
    <source>
        <dbReference type="ARBA" id="ARBA00022723"/>
    </source>
</evidence>
<organism evidence="10 11">
    <name type="scientific">Sulfobacillus harzensis</name>
    <dbReference type="NCBI Taxonomy" id="2729629"/>
    <lineage>
        <taxon>Bacteria</taxon>
        <taxon>Bacillati</taxon>
        <taxon>Bacillota</taxon>
        <taxon>Clostridia</taxon>
        <taxon>Eubacteriales</taxon>
        <taxon>Clostridiales Family XVII. Incertae Sedis</taxon>
        <taxon>Sulfobacillus</taxon>
    </lineage>
</organism>
<feature type="binding site" evidence="9">
    <location>
        <position position="143"/>
    </location>
    <ligand>
        <name>Ni(2+)</name>
        <dbReference type="ChEBI" id="CHEBI:49786"/>
    </ligand>
</feature>
<comment type="catalytic activity">
    <reaction evidence="9">
        <text>1,2-dihydroxy-5-(methylsulfanyl)pent-1-en-3-one + O2 = 3-(methylsulfanyl)propanoate + CO + formate + 2 H(+)</text>
        <dbReference type="Rhea" id="RHEA:14161"/>
        <dbReference type="ChEBI" id="CHEBI:15378"/>
        <dbReference type="ChEBI" id="CHEBI:15379"/>
        <dbReference type="ChEBI" id="CHEBI:15740"/>
        <dbReference type="ChEBI" id="CHEBI:17245"/>
        <dbReference type="ChEBI" id="CHEBI:49016"/>
        <dbReference type="ChEBI" id="CHEBI:49252"/>
        <dbReference type="EC" id="1.13.11.53"/>
    </reaction>
</comment>
<dbReference type="InterPro" id="IPR011051">
    <property type="entry name" value="RmlC_Cupin_sf"/>
</dbReference>
<dbReference type="Pfam" id="PF03079">
    <property type="entry name" value="ARD"/>
    <property type="match status" value="1"/>
</dbReference>
<name>A0A7Y0L150_9FIRM</name>
<dbReference type="Proteomes" id="UP000533476">
    <property type="component" value="Unassembled WGS sequence"/>
</dbReference>
<dbReference type="AlphaFoldDB" id="A0A7Y0L150"/>
<dbReference type="HAMAP" id="MF_01682">
    <property type="entry name" value="Salvage_MtnD"/>
    <property type="match status" value="1"/>
</dbReference>
<dbReference type="EMBL" id="JABBVZ010000006">
    <property type="protein sequence ID" value="NMP21357.1"/>
    <property type="molecule type" value="Genomic_DNA"/>
</dbReference>
<feature type="binding site" evidence="9">
    <location>
        <position position="101"/>
    </location>
    <ligand>
        <name>Ni(2+)</name>
        <dbReference type="ChEBI" id="CHEBI:49786"/>
    </ligand>
</feature>
<dbReference type="EC" id="1.13.11.53" evidence="9"/>
<evidence type="ECO:0000256" key="6">
    <source>
        <dbReference type="ARBA" id="ARBA00023002"/>
    </source>
</evidence>
<evidence type="ECO:0000256" key="7">
    <source>
        <dbReference type="ARBA" id="ARBA00023004"/>
    </source>
</evidence>
<evidence type="ECO:0000313" key="11">
    <source>
        <dbReference type="Proteomes" id="UP000533476"/>
    </source>
</evidence>
<comment type="caution">
    <text evidence="10">The sequence shown here is derived from an EMBL/GenBank/DDBJ whole genome shotgun (WGS) entry which is preliminary data.</text>
</comment>
<feature type="binding site" evidence="9">
    <location>
        <position position="143"/>
    </location>
    <ligand>
        <name>Fe(2+)</name>
        <dbReference type="ChEBI" id="CHEBI:29033"/>
    </ligand>
</feature>
<protein>
    <recommendedName>
        <fullName evidence="9">Acireductone dioxygenase</fullName>
    </recommendedName>
    <alternativeName>
        <fullName evidence="9">1,2-dihydroxy-3-keto-5-methylthiopentene dioxygenase</fullName>
        <shortName evidence="9">DHK-MTPene dioxygenase</shortName>
    </alternativeName>
    <alternativeName>
        <fullName evidence="9">Acireductone dioxygenase (Fe(2+)-requiring)</fullName>
        <shortName evidence="9">ARD'</shortName>
        <shortName evidence="9">Fe-ARD</shortName>
        <ecNumber evidence="9">1.13.11.54</ecNumber>
    </alternativeName>
    <alternativeName>
        <fullName evidence="9">Acireductone dioxygenase (Ni(2+)-requiring)</fullName>
        <shortName evidence="9">ARD</shortName>
        <shortName evidence="9">Ni-ARD</shortName>
        <ecNumber evidence="9">1.13.11.53</ecNumber>
    </alternativeName>
</protein>
<keyword evidence="2 9" id="KW-0533">Nickel</keyword>
<keyword evidence="4 9" id="KW-0479">Metal-binding</keyword>
<evidence type="ECO:0000256" key="3">
    <source>
        <dbReference type="ARBA" id="ARBA00022605"/>
    </source>
</evidence>
<comment type="cofactor">
    <cofactor evidence="9">
        <name>Ni(2+)</name>
        <dbReference type="ChEBI" id="CHEBI:49786"/>
    </cofactor>
    <text evidence="9">Binds 1 nickel ion per monomer.</text>
</comment>
<feature type="site" description="May play a role in transmitting local conformational changes" evidence="9">
    <location>
        <position position="104"/>
    </location>
</feature>
<dbReference type="Gene3D" id="2.60.120.10">
    <property type="entry name" value="Jelly Rolls"/>
    <property type="match status" value="1"/>
</dbReference>
<reference evidence="10 11" key="1">
    <citation type="submission" date="2020-04" db="EMBL/GenBank/DDBJ databases">
        <authorList>
            <person name="Zhang R."/>
            <person name="Schippers A."/>
        </authorList>
    </citation>
    <scope>NUCLEOTIDE SEQUENCE [LARGE SCALE GENOMIC DNA]</scope>
    <source>
        <strain evidence="10 11">DSM 109850</strain>
    </source>
</reference>
<comment type="subunit">
    <text evidence="9">Monomer.</text>
</comment>
<keyword evidence="3 9" id="KW-0028">Amino-acid biosynthesis</keyword>
<dbReference type="InterPro" id="IPR023956">
    <property type="entry name" value="ARD_bac"/>
</dbReference>
<feature type="binding site" evidence="9">
    <location>
        <position position="105"/>
    </location>
    <ligand>
        <name>Ni(2+)</name>
        <dbReference type="ChEBI" id="CHEBI:49786"/>
    </ligand>
</feature>
<gene>
    <name evidence="9" type="primary">mtnD</name>
    <name evidence="10" type="ORF">HIJ39_03170</name>
</gene>